<feature type="signal peptide" evidence="1">
    <location>
        <begin position="1"/>
        <end position="20"/>
    </location>
</feature>
<sequence length="99" mass="10379">MLSKSALGACIAALFLTACGGAPTGEEVLEPASEAAAPEVTAQAWRLCNGRSISTRYFYSDSSMTTIVGRQNCGCTTGGGERYGITTGYYEDVVFSTCR</sequence>
<protein>
    <recommendedName>
        <fullName evidence="4">Hemolysin</fullName>
    </recommendedName>
</protein>
<feature type="chain" id="PRO_5017228406" description="Hemolysin" evidence="1">
    <location>
        <begin position="21"/>
        <end position="99"/>
    </location>
</feature>
<proteinExistence type="predicted"/>
<dbReference type="AlphaFoldDB" id="A0A3A8NTS7"/>
<accession>A0A3A8NTS7</accession>
<dbReference type="OrthoDB" id="9911977at2"/>
<evidence type="ECO:0000256" key="1">
    <source>
        <dbReference type="SAM" id="SignalP"/>
    </source>
</evidence>
<evidence type="ECO:0000313" key="3">
    <source>
        <dbReference type="Proteomes" id="UP000273405"/>
    </source>
</evidence>
<organism evidence="2 3">
    <name type="scientific">Corallococcus sicarius</name>
    <dbReference type="NCBI Taxonomy" id="2316726"/>
    <lineage>
        <taxon>Bacteria</taxon>
        <taxon>Pseudomonadati</taxon>
        <taxon>Myxococcota</taxon>
        <taxon>Myxococcia</taxon>
        <taxon>Myxococcales</taxon>
        <taxon>Cystobacterineae</taxon>
        <taxon>Myxococcaceae</taxon>
        <taxon>Corallococcus</taxon>
    </lineage>
</organism>
<gene>
    <name evidence="2" type="ORF">D7X12_01925</name>
</gene>
<comment type="caution">
    <text evidence="2">The sequence shown here is derived from an EMBL/GenBank/DDBJ whole genome shotgun (WGS) entry which is preliminary data.</text>
</comment>
<reference evidence="3" key="1">
    <citation type="submission" date="2018-09" db="EMBL/GenBank/DDBJ databases">
        <authorList>
            <person name="Livingstone P.G."/>
            <person name="Whitworth D.E."/>
        </authorList>
    </citation>
    <scope>NUCLEOTIDE SEQUENCE [LARGE SCALE GENOMIC DNA]</scope>
    <source>
        <strain evidence="3">CA040B</strain>
    </source>
</reference>
<dbReference type="RefSeq" id="WP_120623557.1">
    <property type="nucleotide sequence ID" value="NZ_RAWG01000006.1"/>
</dbReference>
<dbReference type="PROSITE" id="PS51257">
    <property type="entry name" value="PROKAR_LIPOPROTEIN"/>
    <property type="match status" value="1"/>
</dbReference>
<evidence type="ECO:0000313" key="2">
    <source>
        <dbReference type="EMBL" id="RKH47796.1"/>
    </source>
</evidence>
<keyword evidence="1" id="KW-0732">Signal</keyword>
<dbReference type="EMBL" id="RAWG01000006">
    <property type="protein sequence ID" value="RKH47796.1"/>
    <property type="molecule type" value="Genomic_DNA"/>
</dbReference>
<evidence type="ECO:0008006" key="4">
    <source>
        <dbReference type="Google" id="ProtNLM"/>
    </source>
</evidence>
<name>A0A3A8NTS7_9BACT</name>
<keyword evidence="3" id="KW-1185">Reference proteome</keyword>
<dbReference type="Proteomes" id="UP000273405">
    <property type="component" value="Unassembled WGS sequence"/>
</dbReference>